<dbReference type="Pfam" id="PF02557">
    <property type="entry name" value="VanY"/>
    <property type="match status" value="1"/>
</dbReference>
<evidence type="ECO:0000313" key="3">
    <source>
        <dbReference type="Proteomes" id="UP001144313"/>
    </source>
</evidence>
<keyword evidence="3" id="KW-1185">Reference proteome</keyword>
<evidence type="ECO:0000259" key="1">
    <source>
        <dbReference type="Pfam" id="PF02557"/>
    </source>
</evidence>
<dbReference type="EMBL" id="BSDT01000001">
    <property type="protein sequence ID" value="GLI43165.1"/>
    <property type="molecule type" value="Genomic_DNA"/>
</dbReference>
<dbReference type="PANTHER" id="PTHR34385">
    <property type="entry name" value="D-ALANYL-D-ALANINE CARBOXYPEPTIDASE"/>
    <property type="match status" value="1"/>
</dbReference>
<gene>
    <name evidence="2" type="ORF">GALLR39Z86_30150</name>
</gene>
<comment type="caution">
    <text evidence="2">The sequence shown here is derived from an EMBL/GenBank/DDBJ whole genome shotgun (WGS) entry which is preliminary data.</text>
</comment>
<dbReference type="InterPro" id="IPR009045">
    <property type="entry name" value="Zn_M74/Hedgehog-like"/>
</dbReference>
<feature type="domain" description="D-alanyl-D-alanine carboxypeptidase-like core" evidence="1">
    <location>
        <begin position="70"/>
        <end position="170"/>
    </location>
</feature>
<accession>A0A9W6GA48</accession>
<dbReference type="SUPFAM" id="SSF55166">
    <property type="entry name" value="Hedgehog/DD-peptidase"/>
    <property type="match status" value="1"/>
</dbReference>
<reference evidence="2" key="1">
    <citation type="submission" date="2022-12" db="EMBL/GenBank/DDBJ databases">
        <title>Reference genome sequencing for broad-spectrum identification of bacterial and archaeal isolates by mass spectrometry.</title>
        <authorList>
            <person name="Sekiguchi Y."/>
            <person name="Tourlousse D.M."/>
        </authorList>
    </citation>
    <scope>NUCLEOTIDE SEQUENCE</scope>
    <source>
        <strain evidence="2">LLR39Z86</strain>
    </source>
</reference>
<sequence length="196" mass="21474">MSYSLSARTMTRRLRRGLAATVVALLAAIARALGYRLLHLRDRGALGVADGAVPYRTTVFDDAVAGVANLDPALLAAVRRAASDASRDGLVFYVNSGWRSPEYQRHLRREAVSRYGSEEAASRWVSTPETSAHVAGHAVDIGPRASAAWLARHGAAYGLCQIYRNEPWHYELRPEAAVHGPPPMYADPSEDPRNRR</sequence>
<organism evidence="2 3">
    <name type="scientific">Glycomyces algeriensis</name>
    <dbReference type="NCBI Taxonomy" id="256037"/>
    <lineage>
        <taxon>Bacteria</taxon>
        <taxon>Bacillati</taxon>
        <taxon>Actinomycetota</taxon>
        <taxon>Actinomycetes</taxon>
        <taxon>Glycomycetales</taxon>
        <taxon>Glycomycetaceae</taxon>
        <taxon>Glycomyces</taxon>
    </lineage>
</organism>
<proteinExistence type="predicted"/>
<dbReference type="PANTHER" id="PTHR34385:SF1">
    <property type="entry name" value="PEPTIDOGLYCAN L-ALANYL-D-GLUTAMATE ENDOPEPTIDASE CWLK"/>
    <property type="match status" value="1"/>
</dbReference>
<protein>
    <recommendedName>
        <fullName evidence="1">D-alanyl-D-alanine carboxypeptidase-like core domain-containing protein</fullName>
    </recommendedName>
</protein>
<dbReference type="Gene3D" id="3.30.1380.10">
    <property type="match status" value="1"/>
</dbReference>
<dbReference type="InterPro" id="IPR052179">
    <property type="entry name" value="DD-CPase-like"/>
</dbReference>
<dbReference type="InterPro" id="IPR003709">
    <property type="entry name" value="VanY-like_core_dom"/>
</dbReference>
<dbReference type="Proteomes" id="UP001144313">
    <property type="component" value="Unassembled WGS sequence"/>
</dbReference>
<dbReference type="AlphaFoldDB" id="A0A9W6GA48"/>
<dbReference type="GO" id="GO:0008233">
    <property type="term" value="F:peptidase activity"/>
    <property type="evidence" value="ECO:0007669"/>
    <property type="project" value="InterPro"/>
</dbReference>
<name>A0A9W6GA48_9ACTN</name>
<dbReference type="CDD" id="cd14846">
    <property type="entry name" value="Peptidase_M15_like"/>
    <property type="match status" value="1"/>
</dbReference>
<dbReference type="GO" id="GO:0006508">
    <property type="term" value="P:proteolysis"/>
    <property type="evidence" value="ECO:0007669"/>
    <property type="project" value="InterPro"/>
</dbReference>
<evidence type="ECO:0000313" key="2">
    <source>
        <dbReference type="EMBL" id="GLI43165.1"/>
    </source>
</evidence>